<dbReference type="Gene3D" id="3.40.50.10540">
    <property type="entry name" value="Crotonobetainyl-coa:carnitine coa-transferase, domain 1"/>
    <property type="match status" value="1"/>
</dbReference>
<feature type="region of interest" description="Disordered" evidence="4">
    <location>
        <begin position="433"/>
        <end position="462"/>
    </location>
</feature>
<sequence length="506" mass="55476">MSTKSCQPFTVARIPNEILATVALGSRTPAFTVADSHSDGFYLGFRTSSVNMALAGVRVLELAGLAPAPFCGMILADFGAKVIRVDRTKVAMNVDTQARGKQSVAINLKTSEGVALLKKLCVRSDVVLEPYRKGVMEKLGLGPQELMKENPRLIYARLTGYGQSGAYSSAAGHDINYLAMSGLLSRLGRSGEKPYAPLNLVADFAGGGLTCALGIVLALLERTKSGRGQVIDASMLNEQKQRNNILVAARESVENQFESECVEWQKGRSSLIQSNECLRETLQDKEQELEENKRIMTTHIEGLHTYIVVEGAAYVGSFVWKSRSIGMWDRSRGENMLDSGAPFYDTYETSDGKHMAVGSVEPQFYRELLKGLELDAGQLPSQMSFSDWPELRRLFTERFASKTQAEWSKIFDGTDACVTPVLSFEQVSSHPHNRERASFIKDSRGDESPRPAPVLSRTPAEPCLTPDPVIGEHTVEVLEEYGFTSAEIDQMQAAGVVECNAVKAKL</sequence>
<evidence type="ECO:0000256" key="3">
    <source>
        <dbReference type="SAM" id="Coils"/>
    </source>
</evidence>
<dbReference type="PANTHER" id="PTHR48228:SF5">
    <property type="entry name" value="ALPHA-METHYLACYL-COA RACEMASE"/>
    <property type="match status" value="1"/>
</dbReference>
<evidence type="ECO:0000256" key="4">
    <source>
        <dbReference type="SAM" id="MobiDB-lite"/>
    </source>
</evidence>
<dbReference type="GO" id="GO:0008111">
    <property type="term" value="F:alpha-methylacyl-CoA racemase activity"/>
    <property type="evidence" value="ECO:0007669"/>
    <property type="project" value="TreeGrafter"/>
</dbReference>
<dbReference type="FunFam" id="3.30.1540.10:FF:000004">
    <property type="entry name" value="Probable alpha-methylacyl-CoA racemase mcr"/>
    <property type="match status" value="1"/>
</dbReference>
<evidence type="ECO:0000313" key="6">
    <source>
        <dbReference type="Proteomes" id="UP000298787"/>
    </source>
</evidence>
<keyword evidence="6" id="KW-1185">Reference proteome</keyword>
<dbReference type="Proteomes" id="UP000298787">
    <property type="component" value="Chromosome 16"/>
</dbReference>
<evidence type="ECO:0000313" key="5">
    <source>
        <dbReference type="EMBL" id="TKS84330.1"/>
    </source>
</evidence>
<name>A0A4U5VA53_COLLU</name>
<dbReference type="InterPro" id="IPR044855">
    <property type="entry name" value="CoA-Trfase_III_dom3_sf"/>
</dbReference>
<reference evidence="5 6" key="1">
    <citation type="submission" date="2019-01" db="EMBL/GenBank/DDBJ databases">
        <title>Genome Assembly of Collichthys lucidus.</title>
        <authorList>
            <person name="Cai M."/>
            <person name="Xiao S."/>
        </authorList>
    </citation>
    <scope>NUCLEOTIDE SEQUENCE [LARGE SCALE GENOMIC DNA]</scope>
    <source>
        <strain evidence="5">JT15FE1705JMU</strain>
        <tissue evidence="5">Muscle</tissue>
    </source>
</reference>
<feature type="coiled-coil region" evidence="3">
    <location>
        <begin position="236"/>
        <end position="299"/>
    </location>
</feature>
<proteinExistence type="inferred from homology"/>
<gene>
    <name evidence="5" type="ORF">D9C73_018902</name>
</gene>
<comment type="similarity">
    <text evidence="1">Belongs to the CoA-transferase III family.</text>
</comment>
<accession>A0A4U5VA53</accession>
<dbReference type="EMBL" id="CM014093">
    <property type="protein sequence ID" value="TKS84330.1"/>
    <property type="molecule type" value="Genomic_DNA"/>
</dbReference>
<dbReference type="GO" id="GO:0008206">
    <property type="term" value="P:bile acid metabolic process"/>
    <property type="evidence" value="ECO:0007669"/>
    <property type="project" value="TreeGrafter"/>
</dbReference>
<keyword evidence="2" id="KW-0413">Isomerase</keyword>
<dbReference type="Gene3D" id="3.30.1540.10">
    <property type="entry name" value="formyl-coa transferase, domain 3"/>
    <property type="match status" value="1"/>
</dbReference>
<keyword evidence="3" id="KW-0175">Coiled coil</keyword>
<dbReference type="AlphaFoldDB" id="A0A4U5VA53"/>
<organism evidence="5 6">
    <name type="scientific">Collichthys lucidus</name>
    <name type="common">Big head croaker</name>
    <name type="synonym">Sciaena lucida</name>
    <dbReference type="NCBI Taxonomy" id="240159"/>
    <lineage>
        <taxon>Eukaryota</taxon>
        <taxon>Metazoa</taxon>
        <taxon>Chordata</taxon>
        <taxon>Craniata</taxon>
        <taxon>Vertebrata</taxon>
        <taxon>Euteleostomi</taxon>
        <taxon>Actinopterygii</taxon>
        <taxon>Neopterygii</taxon>
        <taxon>Teleostei</taxon>
        <taxon>Neoteleostei</taxon>
        <taxon>Acanthomorphata</taxon>
        <taxon>Eupercaria</taxon>
        <taxon>Sciaenidae</taxon>
        <taxon>Collichthys</taxon>
    </lineage>
</organism>
<dbReference type="PANTHER" id="PTHR48228">
    <property type="entry name" value="SUCCINYL-COA--D-CITRAMALATE COA-TRANSFERASE"/>
    <property type="match status" value="1"/>
</dbReference>
<dbReference type="InterPro" id="IPR023606">
    <property type="entry name" value="CoA-Trfase_III_dom_1_sf"/>
</dbReference>
<dbReference type="InterPro" id="IPR050509">
    <property type="entry name" value="CoA-transferase_III"/>
</dbReference>
<dbReference type="Pfam" id="PF02515">
    <property type="entry name" value="CoA_transf_3"/>
    <property type="match status" value="2"/>
</dbReference>
<dbReference type="GO" id="GO:0005739">
    <property type="term" value="C:mitochondrion"/>
    <property type="evidence" value="ECO:0007669"/>
    <property type="project" value="TreeGrafter"/>
</dbReference>
<dbReference type="SUPFAM" id="SSF89796">
    <property type="entry name" value="CoA-transferase family III (CaiB/BaiF)"/>
    <property type="match status" value="2"/>
</dbReference>
<dbReference type="STRING" id="240159.A0A4U5VA53"/>
<dbReference type="InterPro" id="IPR003673">
    <property type="entry name" value="CoA-Trfase_fam_III"/>
</dbReference>
<evidence type="ECO:0000256" key="2">
    <source>
        <dbReference type="ARBA" id="ARBA00023235"/>
    </source>
</evidence>
<protein>
    <submittedName>
        <fullName evidence="5">Alpha-methylacyl-CoA racemase</fullName>
    </submittedName>
</protein>
<feature type="compositionally biased region" description="Basic and acidic residues" evidence="4">
    <location>
        <begin position="433"/>
        <end position="449"/>
    </location>
</feature>
<evidence type="ECO:0000256" key="1">
    <source>
        <dbReference type="ARBA" id="ARBA00008383"/>
    </source>
</evidence>